<evidence type="ECO:0000313" key="2">
    <source>
        <dbReference type="Proteomes" id="UP000887116"/>
    </source>
</evidence>
<keyword evidence="2" id="KW-1185">Reference proteome</keyword>
<accession>A0A8X6KWX3</accession>
<proteinExistence type="predicted"/>
<protein>
    <submittedName>
        <fullName evidence="1">Uncharacterized protein</fullName>
    </submittedName>
</protein>
<organism evidence="1 2">
    <name type="scientific">Trichonephila clavata</name>
    <name type="common">Joro spider</name>
    <name type="synonym">Nephila clavata</name>
    <dbReference type="NCBI Taxonomy" id="2740835"/>
    <lineage>
        <taxon>Eukaryota</taxon>
        <taxon>Metazoa</taxon>
        <taxon>Ecdysozoa</taxon>
        <taxon>Arthropoda</taxon>
        <taxon>Chelicerata</taxon>
        <taxon>Arachnida</taxon>
        <taxon>Araneae</taxon>
        <taxon>Araneomorphae</taxon>
        <taxon>Entelegynae</taxon>
        <taxon>Araneoidea</taxon>
        <taxon>Nephilidae</taxon>
        <taxon>Trichonephila</taxon>
    </lineage>
</organism>
<dbReference type="Proteomes" id="UP000887116">
    <property type="component" value="Unassembled WGS sequence"/>
</dbReference>
<name>A0A8X6KWX3_TRICU</name>
<reference evidence="1" key="1">
    <citation type="submission" date="2020-07" db="EMBL/GenBank/DDBJ databases">
        <title>Multicomponent nature underlies the extraordinary mechanical properties of spider dragline silk.</title>
        <authorList>
            <person name="Kono N."/>
            <person name="Nakamura H."/>
            <person name="Mori M."/>
            <person name="Yoshida Y."/>
            <person name="Ohtoshi R."/>
            <person name="Malay A.D."/>
            <person name="Moran D.A.P."/>
            <person name="Tomita M."/>
            <person name="Numata K."/>
            <person name="Arakawa K."/>
        </authorList>
    </citation>
    <scope>NUCLEOTIDE SEQUENCE</scope>
</reference>
<dbReference type="EMBL" id="BMAO01033117">
    <property type="protein sequence ID" value="GFQ87136.1"/>
    <property type="molecule type" value="Genomic_DNA"/>
</dbReference>
<evidence type="ECO:0000313" key="1">
    <source>
        <dbReference type="EMBL" id="GFQ87136.1"/>
    </source>
</evidence>
<comment type="caution">
    <text evidence="1">The sequence shown here is derived from an EMBL/GenBank/DDBJ whole genome shotgun (WGS) entry which is preliminary data.</text>
</comment>
<gene>
    <name evidence="1" type="ORF">TNCT_26171</name>
</gene>
<dbReference type="AlphaFoldDB" id="A0A8X6KWX3"/>
<sequence length="227" mass="26316">MQSFLLDSSCCLSKLQAFKMKGGRICLGTLVTTSDQGAWIHLDFCPSQQKTPKHARRSHLCSVPRHVLVPRFWRLRYFLKEYRNRLNTLQIPDVLTLEEFKQHFHNLVVLCNILCPSGQCGKLISLPCLCFYEPSKPRDNMLQRMAERGNGEIWTEFVKPDLDRKATVPWYYCGSQDLDQWVTLGHTALQLLYNAPFPDLVFQVPNKIPICLEPIHFPHKTQCGHNF</sequence>